<dbReference type="Pfam" id="PF00646">
    <property type="entry name" value="F-box"/>
    <property type="match status" value="1"/>
</dbReference>
<dbReference type="PANTHER" id="PTHR32133:SF386">
    <property type="entry name" value="F-BOX DOMAIN-CONTAINING PROTEIN"/>
    <property type="match status" value="1"/>
</dbReference>
<reference evidence="3" key="1">
    <citation type="journal article" date="2019" name="Nat. Commun.">
        <title>The genome of broomcorn millet.</title>
        <authorList>
            <person name="Zou C."/>
            <person name="Miki D."/>
            <person name="Li D."/>
            <person name="Tang Q."/>
            <person name="Xiao L."/>
            <person name="Rajput S."/>
            <person name="Deng P."/>
            <person name="Jia W."/>
            <person name="Huang R."/>
            <person name="Zhang M."/>
            <person name="Sun Y."/>
            <person name="Hu J."/>
            <person name="Fu X."/>
            <person name="Schnable P.S."/>
            <person name="Li F."/>
            <person name="Zhang H."/>
            <person name="Feng B."/>
            <person name="Zhu X."/>
            <person name="Liu R."/>
            <person name="Schnable J.C."/>
            <person name="Zhu J.-K."/>
            <person name="Zhang H."/>
        </authorList>
    </citation>
    <scope>NUCLEOTIDE SEQUENCE [LARGE SCALE GENOMIC DNA]</scope>
</reference>
<comment type="caution">
    <text evidence="2">The sequence shown here is derived from an EMBL/GenBank/DDBJ whole genome shotgun (WGS) entry which is preliminary data.</text>
</comment>
<dbReference type="AlphaFoldDB" id="A0A3L6TD94"/>
<protein>
    <recommendedName>
        <fullName evidence="1">F-box domain-containing protein</fullName>
    </recommendedName>
</protein>
<evidence type="ECO:0000313" key="3">
    <source>
        <dbReference type="Proteomes" id="UP000275267"/>
    </source>
</evidence>
<dbReference type="Proteomes" id="UP000275267">
    <property type="component" value="Unassembled WGS sequence"/>
</dbReference>
<dbReference type="InterPro" id="IPR001810">
    <property type="entry name" value="F-box_dom"/>
</dbReference>
<accession>A0A3L6TD94</accession>
<organism evidence="2 3">
    <name type="scientific">Panicum miliaceum</name>
    <name type="common">Proso millet</name>
    <name type="synonym">Broomcorn millet</name>
    <dbReference type="NCBI Taxonomy" id="4540"/>
    <lineage>
        <taxon>Eukaryota</taxon>
        <taxon>Viridiplantae</taxon>
        <taxon>Streptophyta</taxon>
        <taxon>Embryophyta</taxon>
        <taxon>Tracheophyta</taxon>
        <taxon>Spermatophyta</taxon>
        <taxon>Magnoliopsida</taxon>
        <taxon>Liliopsida</taxon>
        <taxon>Poales</taxon>
        <taxon>Poaceae</taxon>
        <taxon>PACMAD clade</taxon>
        <taxon>Panicoideae</taxon>
        <taxon>Panicodae</taxon>
        <taxon>Paniceae</taxon>
        <taxon>Panicinae</taxon>
        <taxon>Panicum</taxon>
        <taxon>Panicum sect. Panicum</taxon>
    </lineage>
</organism>
<keyword evidence="3" id="KW-1185">Reference proteome</keyword>
<gene>
    <name evidence="2" type="ORF">C2845_PM03G22790</name>
</gene>
<dbReference type="SUPFAM" id="SSF50965">
    <property type="entry name" value="Galactose oxidase, central domain"/>
    <property type="match status" value="1"/>
</dbReference>
<dbReference type="InterPro" id="IPR011043">
    <property type="entry name" value="Gal_Oxase/kelch_b-propeller"/>
</dbReference>
<evidence type="ECO:0000313" key="2">
    <source>
        <dbReference type="EMBL" id="RLN35447.1"/>
    </source>
</evidence>
<feature type="domain" description="F-box" evidence="1">
    <location>
        <begin position="4"/>
        <end position="45"/>
    </location>
</feature>
<dbReference type="SUPFAM" id="SSF81383">
    <property type="entry name" value="F-box domain"/>
    <property type="match status" value="1"/>
</dbReference>
<dbReference type="EMBL" id="PQIB02000002">
    <property type="protein sequence ID" value="RLN35447.1"/>
    <property type="molecule type" value="Genomic_DNA"/>
</dbReference>
<name>A0A3L6TD94_PANMI</name>
<dbReference type="InterPro" id="IPR036047">
    <property type="entry name" value="F-box-like_dom_sf"/>
</dbReference>
<dbReference type="OrthoDB" id="617766at2759"/>
<sequence length="335" mass="37093">MVLLTEEVVEEILLRFPPAEPASLVRAALVCKPWCRLISGRRFHRRFREFHRSPPVLGFLGNLVGRRGPAPRFFPASPACPPLADLERWRWLKLEARHGRVLLGSEAFGPPHLVVWDPVTGKRWELPPPSDVWHPNHWNAAVLCAASGGACDHLHCRGVPFLVVFVGSDAEQISLCTYSSEAGSWSEPTFAATAFEYAGGVDRVPTALVGNSLYFMIDMGYSMLGYDLITRKTSVIDHTPAKSIHDPTEPMVMEDGGILVAVENYNRLFLWSMEEKPKGDIVWAQIRVIELNKLLPANALPNALPVYANCFAFVCGVGILVGTNGRLCIIDLKSD</sequence>
<proteinExistence type="predicted"/>
<dbReference type="PANTHER" id="PTHR32133">
    <property type="entry name" value="OS07G0120400 PROTEIN"/>
    <property type="match status" value="1"/>
</dbReference>
<evidence type="ECO:0000259" key="1">
    <source>
        <dbReference type="Pfam" id="PF00646"/>
    </source>
</evidence>